<dbReference type="Gene3D" id="1.10.287.1040">
    <property type="entry name" value="Exonuclease VII, small subunit"/>
    <property type="match status" value="1"/>
</dbReference>
<dbReference type="HAMAP" id="MF_00337">
    <property type="entry name" value="Exonuc_7_S"/>
    <property type="match status" value="1"/>
</dbReference>
<gene>
    <name evidence="4" type="primary">xseB</name>
    <name evidence="4" type="ORF">DF3PB_1850003</name>
</gene>
<evidence type="ECO:0000256" key="1">
    <source>
        <dbReference type="ARBA" id="ARBA00022490"/>
    </source>
</evidence>
<dbReference type="GO" id="GO:0009318">
    <property type="term" value="C:exodeoxyribonuclease VII complex"/>
    <property type="evidence" value="ECO:0007669"/>
    <property type="project" value="InterPro"/>
</dbReference>
<dbReference type="AlphaFoldDB" id="A0A380TCM9"/>
<evidence type="ECO:0000256" key="2">
    <source>
        <dbReference type="ARBA" id="ARBA00022722"/>
    </source>
</evidence>
<dbReference type="PANTHER" id="PTHR34137">
    <property type="entry name" value="EXODEOXYRIBONUCLEASE 7 SMALL SUBUNIT"/>
    <property type="match status" value="1"/>
</dbReference>
<dbReference type="InterPro" id="IPR037004">
    <property type="entry name" value="Exonuc_VII_ssu_sf"/>
</dbReference>
<dbReference type="SUPFAM" id="SSF116842">
    <property type="entry name" value="XseB-like"/>
    <property type="match status" value="1"/>
</dbReference>
<dbReference type="Pfam" id="PF02609">
    <property type="entry name" value="Exonuc_VII_S"/>
    <property type="match status" value="1"/>
</dbReference>
<dbReference type="EMBL" id="UIDG01000096">
    <property type="protein sequence ID" value="SUS05298.1"/>
    <property type="molecule type" value="Genomic_DNA"/>
</dbReference>
<accession>A0A380TCM9</accession>
<name>A0A380TCM9_9ZZZZ</name>
<dbReference type="GO" id="GO:0008855">
    <property type="term" value="F:exodeoxyribonuclease VII activity"/>
    <property type="evidence" value="ECO:0007669"/>
    <property type="project" value="UniProtKB-EC"/>
</dbReference>
<evidence type="ECO:0000313" key="4">
    <source>
        <dbReference type="EMBL" id="SUS05298.1"/>
    </source>
</evidence>
<keyword evidence="3 4" id="KW-0378">Hydrolase</keyword>
<dbReference type="GO" id="GO:0005829">
    <property type="term" value="C:cytosol"/>
    <property type="evidence" value="ECO:0007669"/>
    <property type="project" value="TreeGrafter"/>
</dbReference>
<reference evidence="4" key="1">
    <citation type="submission" date="2018-07" db="EMBL/GenBank/DDBJ databases">
        <authorList>
            <person name="Quirk P.G."/>
            <person name="Krulwich T.A."/>
        </authorList>
    </citation>
    <scope>NUCLEOTIDE SEQUENCE</scope>
</reference>
<dbReference type="NCBIfam" id="TIGR01280">
    <property type="entry name" value="xseB"/>
    <property type="match status" value="1"/>
</dbReference>
<dbReference type="GO" id="GO:0006308">
    <property type="term" value="P:DNA catabolic process"/>
    <property type="evidence" value="ECO:0007669"/>
    <property type="project" value="InterPro"/>
</dbReference>
<dbReference type="NCBIfam" id="NF002139">
    <property type="entry name" value="PRK00977.1-3"/>
    <property type="match status" value="1"/>
</dbReference>
<keyword evidence="2" id="KW-0540">Nuclease</keyword>
<keyword evidence="1" id="KW-0963">Cytoplasm</keyword>
<dbReference type="EC" id="3.1.11.6" evidence="4"/>
<dbReference type="PANTHER" id="PTHR34137:SF1">
    <property type="entry name" value="EXODEOXYRIBONUCLEASE 7 SMALL SUBUNIT"/>
    <property type="match status" value="1"/>
</dbReference>
<protein>
    <submittedName>
        <fullName evidence="4">Exodeoxyribonuclease 7 small subunit</fullName>
        <ecNumber evidence="4">3.1.11.6</ecNumber>
    </submittedName>
</protein>
<dbReference type="InterPro" id="IPR003761">
    <property type="entry name" value="Exonuc_VII_S"/>
</dbReference>
<organism evidence="4">
    <name type="scientific">metagenome</name>
    <dbReference type="NCBI Taxonomy" id="256318"/>
    <lineage>
        <taxon>unclassified sequences</taxon>
        <taxon>metagenomes</taxon>
    </lineage>
</organism>
<proteinExistence type="inferred from homology"/>
<sequence>MSTNEDARDIAFMTFEDALVELEAIVRRLEEGTAKLDEAIAAYERGAALKRHCERKLEEAKARVDKIIAGPDGQVSSEPAKLD</sequence>
<evidence type="ECO:0000256" key="3">
    <source>
        <dbReference type="ARBA" id="ARBA00022801"/>
    </source>
</evidence>